<dbReference type="InterPro" id="IPR000718">
    <property type="entry name" value="Peptidase_M13"/>
</dbReference>
<keyword evidence="6" id="KW-0862">Zinc</keyword>
<comment type="caution">
    <text evidence="11">The sequence shown here is derived from an EMBL/GenBank/DDBJ whole genome shotgun (WGS) entry which is preliminary data.</text>
</comment>
<proteinExistence type="inferred from homology"/>
<protein>
    <submittedName>
        <fullName evidence="11">M13 family peptidase</fullName>
    </submittedName>
</protein>
<gene>
    <name evidence="11" type="ORF">EXJ73_03030</name>
</gene>
<dbReference type="PANTHER" id="PTHR11733:SF167">
    <property type="entry name" value="FI17812P1-RELATED"/>
    <property type="match status" value="1"/>
</dbReference>
<dbReference type="GO" id="GO:0046872">
    <property type="term" value="F:metal ion binding"/>
    <property type="evidence" value="ECO:0007669"/>
    <property type="project" value="UniProtKB-KW"/>
</dbReference>
<dbReference type="GO" id="GO:0004222">
    <property type="term" value="F:metalloendopeptidase activity"/>
    <property type="evidence" value="ECO:0007669"/>
    <property type="project" value="InterPro"/>
</dbReference>
<feature type="chain" id="PRO_5040744691" evidence="8">
    <location>
        <begin position="32"/>
        <end position="683"/>
    </location>
</feature>
<comment type="cofactor">
    <cofactor evidence="1">
        <name>Zn(2+)</name>
        <dbReference type="ChEBI" id="CHEBI:29105"/>
    </cofactor>
</comment>
<dbReference type="Pfam" id="PF01431">
    <property type="entry name" value="Peptidase_M13"/>
    <property type="match status" value="1"/>
</dbReference>
<dbReference type="AlphaFoldDB" id="A0A9X4R6N4"/>
<name>A0A9X4R6N4_9BURK</name>
<dbReference type="PANTHER" id="PTHR11733">
    <property type="entry name" value="ZINC METALLOPROTEASE FAMILY M13 NEPRILYSIN-RELATED"/>
    <property type="match status" value="1"/>
</dbReference>
<sequence>MAYFSHPMSRFARHRLAAAATLLGLAAAAPALDLGGLSRDVQPCDDFYAFVNGNWEAATELPASRARIGSFEQLRQNNDALLGKALKELAETPSLQTTPGLRLIAAYYASGMDEAAIEARGLSSLTPLLNRIDGLQRREDLPALLALLNRSGIAAPLAFGVQPDRKDTRRNVLGLSQSGLGLPDRDDYFRDDERTRTVKAAYRSFAATLLAAAKRPASEAELDVLDAFETRLAEATRERARLRDPNAGYNPMSPAELVAAAPGFDWGAYLAVLTAGAKAPQRVIVGQPEFAARVAQLAADTPLPVWRQYLALRVLDAASPRLPKAFSTADFDYRGKTITGLQAPAPRGEDVILQIGGRTGGEPVAPGLGELFVARAFSPEAQKRSLQLLDDVRASMKARIEKLDWMTPATKAKALDKLAQMQPLIGAPDKWPQFDGLQLSSNDYAGNWLRAALWHSGQQMKDLDAPVDRGRWRTSPHIVNAFAGGLNQITFPAGILQPPFFSASADDAVNYGGIGMVIGHEITHHFDDSGRNFDAGGALTDWWTPADAAGYKARADKVAERYGAISPLTGYTINGRLTLGENISDMSGLPLVFEGLQRALKRNGGAEKKIDGYTPAQRFFLSNALVWRNKVRPEFLINQLRTDPHSPARYRVLTPMSNSPYFAQAFGCRPGSAMVASDPVTVW</sequence>
<evidence type="ECO:0000256" key="5">
    <source>
        <dbReference type="ARBA" id="ARBA00022801"/>
    </source>
</evidence>
<evidence type="ECO:0000259" key="10">
    <source>
        <dbReference type="Pfam" id="PF05649"/>
    </source>
</evidence>
<reference evidence="11" key="1">
    <citation type="submission" date="2019-02" db="EMBL/GenBank/DDBJ databases">
        <title>Draft genome of the type strain Pelomonas aquatica CCUG 52575T.</title>
        <authorList>
            <person name="Gomila M."/>
            <person name="Lalucat J."/>
        </authorList>
    </citation>
    <scope>NUCLEOTIDE SEQUENCE</scope>
    <source>
        <strain evidence="11">CCUG 52575</strain>
    </source>
</reference>
<keyword evidence="4" id="KW-0479">Metal-binding</keyword>
<feature type="domain" description="Peptidase M13 C-terminal" evidence="9">
    <location>
        <begin position="483"/>
        <end position="677"/>
    </location>
</feature>
<feature type="signal peptide" evidence="8">
    <location>
        <begin position="1"/>
        <end position="31"/>
    </location>
</feature>
<dbReference type="Gene3D" id="1.10.1380.10">
    <property type="entry name" value="Neutral endopeptidase , domain2"/>
    <property type="match status" value="1"/>
</dbReference>
<dbReference type="Gene3D" id="3.40.390.10">
    <property type="entry name" value="Collagenase (Catalytic Domain)"/>
    <property type="match status" value="1"/>
</dbReference>
<evidence type="ECO:0000256" key="1">
    <source>
        <dbReference type="ARBA" id="ARBA00001947"/>
    </source>
</evidence>
<dbReference type="Pfam" id="PF05649">
    <property type="entry name" value="Peptidase_M13_N"/>
    <property type="match status" value="1"/>
</dbReference>
<evidence type="ECO:0000259" key="9">
    <source>
        <dbReference type="Pfam" id="PF01431"/>
    </source>
</evidence>
<dbReference type="InterPro" id="IPR042089">
    <property type="entry name" value="Peptidase_M13_dom_2"/>
</dbReference>
<evidence type="ECO:0000256" key="8">
    <source>
        <dbReference type="SAM" id="SignalP"/>
    </source>
</evidence>
<keyword evidence="12" id="KW-1185">Reference proteome</keyword>
<dbReference type="SUPFAM" id="SSF55486">
    <property type="entry name" value="Metalloproteases ('zincins'), catalytic domain"/>
    <property type="match status" value="1"/>
</dbReference>
<keyword evidence="8" id="KW-0732">Signal</keyword>
<comment type="similarity">
    <text evidence="2">Belongs to the peptidase M13 family.</text>
</comment>
<feature type="domain" description="Peptidase M13 N-terminal" evidence="10">
    <location>
        <begin position="43"/>
        <end position="428"/>
    </location>
</feature>
<accession>A0A9X4R6N4</accession>
<evidence type="ECO:0000256" key="4">
    <source>
        <dbReference type="ARBA" id="ARBA00022723"/>
    </source>
</evidence>
<keyword evidence="5" id="KW-0378">Hydrolase</keyword>
<dbReference type="PROSITE" id="PS51885">
    <property type="entry name" value="NEPRILYSIN"/>
    <property type="match status" value="1"/>
</dbReference>
<dbReference type="Proteomes" id="UP001152766">
    <property type="component" value="Unassembled WGS sequence"/>
</dbReference>
<keyword evidence="3" id="KW-0645">Protease</keyword>
<dbReference type="InterPro" id="IPR008753">
    <property type="entry name" value="Peptidase_M13_N"/>
</dbReference>
<evidence type="ECO:0000256" key="3">
    <source>
        <dbReference type="ARBA" id="ARBA00022670"/>
    </source>
</evidence>
<dbReference type="PRINTS" id="PR00786">
    <property type="entry name" value="NEPRILYSIN"/>
</dbReference>
<dbReference type="CDD" id="cd08662">
    <property type="entry name" value="M13"/>
    <property type="match status" value="1"/>
</dbReference>
<evidence type="ECO:0000313" key="11">
    <source>
        <dbReference type="EMBL" id="MDG0861448.1"/>
    </source>
</evidence>
<evidence type="ECO:0000256" key="7">
    <source>
        <dbReference type="ARBA" id="ARBA00023049"/>
    </source>
</evidence>
<evidence type="ECO:0000256" key="6">
    <source>
        <dbReference type="ARBA" id="ARBA00022833"/>
    </source>
</evidence>
<evidence type="ECO:0000256" key="2">
    <source>
        <dbReference type="ARBA" id="ARBA00007357"/>
    </source>
</evidence>
<dbReference type="EMBL" id="SGUG01000003">
    <property type="protein sequence ID" value="MDG0861448.1"/>
    <property type="molecule type" value="Genomic_DNA"/>
</dbReference>
<dbReference type="GO" id="GO:0016485">
    <property type="term" value="P:protein processing"/>
    <property type="evidence" value="ECO:0007669"/>
    <property type="project" value="TreeGrafter"/>
</dbReference>
<keyword evidence="7" id="KW-0482">Metalloprotease</keyword>
<dbReference type="InterPro" id="IPR018497">
    <property type="entry name" value="Peptidase_M13_C"/>
</dbReference>
<organism evidence="11 12">
    <name type="scientific">Pelomonas aquatica</name>
    <dbReference type="NCBI Taxonomy" id="431058"/>
    <lineage>
        <taxon>Bacteria</taxon>
        <taxon>Pseudomonadati</taxon>
        <taxon>Pseudomonadota</taxon>
        <taxon>Betaproteobacteria</taxon>
        <taxon>Burkholderiales</taxon>
        <taxon>Sphaerotilaceae</taxon>
        <taxon>Roseateles</taxon>
    </lineage>
</organism>
<dbReference type="InterPro" id="IPR024079">
    <property type="entry name" value="MetalloPept_cat_dom_sf"/>
</dbReference>
<evidence type="ECO:0000313" key="12">
    <source>
        <dbReference type="Proteomes" id="UP001152766"/>
    </source>
</evidence>
<dbReference type="GO" id="GO:0005886">
    <property type="term" value="C:plasma membrane"/>
    <property type="evidence" value="ECO:0007669"/>
    <property type="project" value="TreeGrafter"/>
</dbReference>